<comment type="caution">
    <text evidence="1">The sequence shown here is derived from an EMBL/GenBank/DDBJ whole genome shotgun (WGS) entry which is preliminary data.</text>
</comment>
<organism evidence="1 2">
    <name type="scientific">Seleniivibrio woodruffii</name>
    <dbReference type="NCBI Taxonomy" id="1078050"/>
    <lineage>
        <taxon>Bacteria</taxon>
        <taxon>Pseudomonadati</taxon>
        <taxon>Deferribacterota</taxon>
        <taxon>Deferribacteres</taxon>
        <taxon>Deferribacterales</taxon>
        <taxon>Geovibrionaceae</taxon>
        <taxon>Seleniivibrio</taxon>
    </lineage>
</organism>
<protein>
    <submittedName>
        <fullName evidence="1">Uncharacterized protein</fullName>
    </submittedName>
</protein>
<evidence type="ECO:0000313" key="2">
    <source>
        <dbReference type="Proteomes" id="UP000294614"/>
    </source>
</evidence>
<dbReference type="RefSeq" id="WP_132872244.1">
    <property type="nucleotide sequence ID" value="NZ_SMGG01000003.1"/>
</dbReference>
<reference evidence="1 2" key="1">
    <citation type="submission" date="2019-03" db="EMBL/GenBank/DDBJ databases">
        <title>Genomic Encyclopedia of Type Strains, Phase IV (KMG-IV): sequencing the most valuable type-strain genomes for metagenomic binning, comparative biology and taxonomic classification.</title>
        <authorList>
            <person name="Goeker M."/>
        </authorList>
    </citation>
    <scope>NUCLEOTIDE SEQUENCE [LARGE SCALE GENOMIC DNA]</scope>
    <source>
        <strain evidence="1 2">DSM 24984</strain>
    </source>
</reference>
<evidence type="ECO:0000313" key="1">
    <source>
        <dbReference type="EMBL" id="TCK62290.1"/>
    </source>
</evidence>
<dbReference type="OrthoDB" id="7062777at2"/>
<accession>A0A4R1KDZ6</accession>
<sequence length="188" mass="21748">MEWDITADQINDGELTFSLTEFTNKMFKMVSAEVAESQQAPEGAGNEPDAVENYFVQYYACFYNYMLCLATDRSRWGFVSHTKRLTIHQDIRKKFIDKKYLILLAEEQKETVDIFKAVLKRFVSDLIEAGVSTNRLPQMIYMQQLNSFSSIIPSIMKNEKGRKLLIRIEFHNSFFGSLKSLFKLPIGG</sequence>
<proteinExistence type="predicted"/>
<keyword evidence="2" id="KW-1185">Reference proteome</keyword>
<name>A0A4R1KDZ6_9BACT</name>
<gene>
    <name evidence="1" type="ORF">C8D98_0812</name>
</gene>
<dbReference type="EMBL" id="SMGG01000003">
    <property type="protein sequence ID" value="TCK62290.1"/>
    <property type="molecule type" value="Genomic_DNA"/>
</dbReference>
<dbReference type="AlphaFoldDB" id="A0A4R1KDZ6"/>
<dbReference type="Proteomes" id="UP000294614">
    <property type="component" value="Unassembled WGS sequence"/>
</dbReference>